<evidence type="ECO:0000313" key="4">
    <source>
        <dbReference type="Proteomes" id="UP000199533"/>
    </source>
</evidence>
<keyword evidence="2" id="KW-1133">Transmembrane helix</keyword>
<feature type="transmembrane region" description="Helical" evidence="2">
    <location>
        <begin position="25"/>
        <end position="44"/>
    </location>
</feature>
<sequence>MNEYIAEFSNLFAFDELVKRSWQEIALVLSPSVLLIFLLFGYIGFLKTKLWQWTIYVTCFVLLVVYMPYELMRQSTEMSRAQANIDEIHDGLQEFLDAAKLGYVSSLNSSEVAASMLDEVIDGLDAQEKKELIVISWIMAENEKQALRQIDNKQRLLADDIKTSVSTAKNEIIDSRAPVEKISGDVVKRLEADVNHLLEDKMNAFKQEIDNTLDNFEKDINTFIQVELGTYEEKLAAITQQNVDELRDYSSKASRSIAQHVNKINKESLQRLDDTKVSIDGIGAAISNIDLQAVIRQISELSSKVESAQKKNDILFEYSECMRSTGMLDLGGKKDECKSALDSALNEL</sequence>
<keyword evidence="2" id="KW-0812">Transmembrane</keyword>
<reference evidence="4" key="1">
    <citation type="submission" date="2016-10" db="EMBL/GenBank/DDBJ databases">
        <authorList>
            <person name="Varghese N."/>
            <person name="Submissions S."/>
        </authorList>
    </citation>
    <scope>NUCLEOTIDE SEQUENCE [LARGE SCALE GENOMIC DNA]</scope>
    <source>
        <strain evidence="4">Nm69</strain>
    </source>
</reference>
<gene>
    <name evidence="3" type="ORF">SAMN05216302_101543</name>
</gene>
<dbReference type="RefSeq" id="WP_090699925.1">
    <property type="nucleotide sequence ID" value="NZ_FOSP01000015.1"/>
</dbReference>
<proteinExistence type="predicted"/>
<dbReference type="EMBL" id="FOSP01000015">
    <property type="protein sequence ID" value="SFK78667.1"/>
    <property type="molecule type" value="Genomic_DNA"/>
</dbReference>
<evidence type="ECO:0000256" key="2">
    <source>
        <dbReference type="SAM" id="Phobius"/>
    </source>
</evidence>
<feature type="coiled-coil region" evidence="1">
    <location>
        <begin position="187"/>
        <end position="215"/>
    </location>
</feature>
<keyword evidence="2" id="KW-0472">Membrane</keyword>
<keyword evidence="4" id="KW-1185">Reference proteome</keyword>
<accession>A0A1I4CEC2</accession>
<dbReference type="Proteomes" id="UP000199533">
    <property type="component" value="Unassembled WGS sequence"/>
</dbReference>
<evidence type="ECO:0000313" key="3">
    <source>
        <dbReference type="EMBL" id="SFK78667.1"/>
    </source>
</evidence>
<feature type="transmembrane region" description="Helical" evidence="2">
    <location>
        <begin position="50"/>
        <end position="69"/>
    </location>
</feature>
<dbReference type="OrthoDB" id="8542740at2"/>
<protein>
    <submittedName>
        <fullName evidence="3">Uncharacterized protein</fullName>
    </submittedName>
</protein>
<dbReference type="AlphaFoldDB" id="A0A1I4CEC2"/>
<name>A0A1I4CEC2_9PROT</name>
<organism evidence="3 4">
    <name type="scientific">Nitrosomonas aestuarii</name>
    <dbReference type="NCBI Taxonomy" id="52441"/>
    <lineage>
        <taxon>Bacteria</taxon>
        <taxon>Pseudomonadati</taxon>
        <taxon>Pseudomonadota</taxon>
        <taxon>Betaproteobacteria</taxon>
        <taxon>Nitrosomonadales</taxon>
        <taxon>Nitrosomonadaceae</taxon>
        <taxon>Nitrosomonas</taxon>
    </lineage>
</organism>
<evidence type="ECO:0000256" key="1">
    <source>
        <dbReference type="SAM" id="Coils"/>
    </source>
</evidence>
<keyword evidence="1" id="KW-0175">Coiled coil</keyword>